<dbReference type="EMBL" id="JACIEM010000002">
    <property type="protein sequence ID" value="MBB4002639.1"/>
    <property type="molecule type" value="Genomic_DNA"/>
</dbReference>
<name>A0A7W6HCE2_9HYPH</name>
<reference evidence="3 4" key="1">
    <citation type="submission" date="2020-08" db="EMBL/GenBank/DDBJ databases">
        <title>Genomic Encyclopedia of Type Strains, Phase IV (KMG-IV): sequencing the most valuable type-strain genomes for metagenomic binning, comparative biology and taxonomic classification.</title>
        <authorList>
            <person name="Goeker M."/>
        </authorList>
    </citation>
    <scope>NUCLEOTIDE SEQUENCE [LARGE SCALE GENOMIC DNA]</scope>
    <source>
        <strain evidence="3 4">DSM 103570</strain>
    </source>
</reference>
<dbReference type="AlphaFoldDB" id="A0A7W6HCE2"/>
<dbReference type="RefSeq" id="WP_183207202.1">
    <property type="nucleotide sequence ID" value="NZ_JAAAMM010000002.1"/>
</dbReference>
<comment type="subcellular location">
    <subcellularLocation>
        <location evidence="1">Virion</location>
    </subcellularLocation>
</comment>
<evidence type="ECO:0000313" key="3">
    <source>
        <dbReference type="EMBL" id="MBB4002639.1"/>
    </source>
</evidence>
<dbReference type="InterPro" id="IPR054612">
    <property type="entry name" value="Phage_capsid-like_C"/>
</dbReference>
<dbReference type="SUPFAM" id="SSF56563">
    <property type="entry name" value="Major capsid protein gp5"/>
    <property type="match status" value="1"/>
</dbReference>
<dbReference type="Proteomes" id="UP000588647">
    <property type="component" value="Unassembled WGS sequence"/>
</dbReference>
<dbReference type="Pfam" id="PF05065">
    <property type="entry name" value="Phage_capsid"/>
    <property type="match status" value="1"/>
</dbReference>
<dbReference type="InterPro" id="IPR024455">
    <property type="entry name" value="Phage_capsid"/>
</dbReference>
<dbReference type="Gene3D" id="3.30.2320.10">
    <property type="entry name" value="hypothetical protein PF0899 domain"/>
    <property type="match status" value="1"/>
</dbReference>
<keyword evidence="4" id="KW-1185">Reference proteome</keyword>
<organism evidence="3 4">
    <name type="scientific">Aurantimonas endophytica</name>
    <dbReference type="NCBI Taxonomy" id="1522175"/>
    <lineage>
        <taxon>Bacteria</taxon>
        <taxon>Pseudomonadati</taxon>
        <taxon>Pseudomonadota</taxon>
        <taxon>Alphaproteobacteria</taxon>
        <taxon>Hyphomicrobiales</taxon>
        <taxon>Aurantimonadaceae</taxon>
        <taxon>Aurantimonas</taxon>
    </lineage>
</organism>
<gene>
    <name evidence="3" type="ORF">GGR03_001714</name>
</gene>
<accession>A0A7W6HCE2</accession>
<evidence type="ECO:0000256" key="1">
    <source>
        <dbReference type="ARBA" id="ARBA00004328"/>
    </source>
</evidence>
<proteinExistence type="predicted"/>
<evidence type="ECO:0000313" key="4">
    <source>
        <dbReference type="Proteomes" id="UP000588647"/>
    </source>
</evidence>
<evidence type="ECO:0000259" key="2">
    <source>
        <dbReference type="Pfam" id="PF05065"/>
    </source>
</evidence>
<dbReference type="NCBIfam" id="TIGR01554">
    <property type="entry name" value="major_cap_HK97"/>
    <property type="match status" value="1"/>
</dbReference>
<comment type="caution">
    <text evidence="3">The sequence shown here is derived from an EMBL/GenBank/DDBJ whole genome shotgun (WGS) entry which is preliminary data.</text>
</comment>
<protein>
    <submittedName>
        <fullName evidence="3">HK97 family phage major capsid protein</fullName>
    </submittedName>
</protein>
<sequence length="367" mass="39855">MTNLAPLIAELGDKFTETSGALATRIGELERRAVREREPANDNVVASLGSIVANDPEVQRMTSNFRGKAVVKLTGENAAITTANTTVGAGRSQGTSLVPGMRVPGIVEPFEREMTIRDLLPQARTTSGSIEWPRETGFTNNAAPVAETTPKPYSDLTFDMVTTPVRTIAHMFKASRQILDDTPALLAYIDRRGTNGLKRVEENQLLFGNGTGQNLLGIVPQATAFDPQFASSDETAIDRLLQAISQAEDSDIPVTGIVLNKRDWRRIIGIKDAGGNYISPDSPFQITRPNLWNLPIVATNAMPVGQFLTGAFSEGAAIFDRMDVEVMVSSENADDFEKNLISVRIEERLALATFRPDAFITGDLYAA</sequence>
<dbReference type="Gene3D" id="3.30.2400.10">
    <property type="entry name" value="Major capsid protein gp5"/>
    <property type="match status" value="1"/>
</dbReference>
<feature type="domain" description="Phage capsid-like C-terminal" evidence="2">
    <location>
        <begin position="95"/>
        <end position="362"/>
    </location>
</feature>